<dbReference type="Proteomes" id="UP000222310">
    <property type="component" value="Unassembled WGS sequence"/>
</dbReference>
<gene>
    <name evidence="1" type="ORF">VF08_14470</name>
</gene>
<protein>
    <recommendedName>
        <fullName evidence="3">XRE family transcriptional regulator</fullName>
    </recommendedName>
</protein>
<organism evidence="1 2">
    <name type="scientific">Nostoc linckia z8</name>
    <dbReference type="NCBI Taxonomy" id="1628746"/>
    <lineage>
        <taxon>Bacteria</taxon>
        <taxon>Bacillati</taxon>
        <taxon>Cyanobacteriota</taxon>
        <taxon>Cyanophyceae</taxon>
        <taxon>Nostocales</taxon>
        <taxon>Nostocaceae</taxon>
        <taxon>Nostoc</taxon>
    </lineage>
</organism>
<evidence type="ECO:0000313" key="1">
    <source>
        <dbReference type="EMBL" id="PHK03532.1"/>
    </source>
</evidence>
<sequence>MGLIFWDMVGFGRIELVNLAQVSITLPFVIEYNFLPKIVLFYVKMDYREAFDHTLEKFGITAKSLALKSGVQERQISHFRNKQKDLMAGNLFSLIGALPTDAQIYFFSCVASESMLETVDLRSLVKSMPAARKSEVLTLIADSLLESRENTDTNGLISAV</sequence>
<evidence type="ECO:0008006" key="3">
    <source>
        <dbReference type="Google" id="ProtNLM"/>
    </source>
</evidence>
<evidence type="ECO:0000313" key="2">
    <source>
        <dbReference type="Proteomes" id="UP000222310"/>
    </source>
</evidence>
<dbReference type="AlphaFoldDB" id="A0A9Q6EL99"/>
<reference evidence="1 2" key="1">
    <citation type="submission" date="2015-02" db="EMBL/GenBank/DDBJ databases">
        <title>Nostoc linckia genome annotation.</title>
        <authorList>
            <person name="Zhou Z."/>
        </authorList>
    </citation>
    <scope>NUCLEOTIDE SEQUENCE [LARGE SCALE GENOMIC DNA]</scope>
    <source>
        <strain evidence="2">z8</strain>
    </source>
</reference>
<dbReference type="EMBL" id="LAHD01000036">
    <property type="protein sequence ID" value="PHK03532.1"/>
    <property type="molecule type" value="Genomic_DNA"/>
</dbReference>
<proteinExistence type="predicted"/>
<name>A0A9Q6EL99_NOSLI</name>
<comment type="caution">
    <text evidence="1">The sequence shown here is derived from an EMBL/GenBank/DDBJ whole genome shotgun (WGS) entry which is preliminary data.</text>
</comment>
<accession>A0A9Q6EL99</accession>